<evidence type="ECO:0000259" key="4">
    <source>
        <dbReference type="Pfam" id="PF02894"/>
    </source>
</evidence>
<dbReference type="Pfam" id="PF01408">
    <property type="entry name" value="GFO_IDH_MocA"/>
    <property type="match status" value="1"/>
</dbReference>
<reference evidence="5 6" key="1">
    <citation type="submission" date="2020-04" db="EMBL/GenBank/DDBJ databases">
        <title>Donghicola sp., a member of the Rhodobacteraceae family isolated from mangrove forest in Thailand.</title>
        <authorList>
            <person name="Charoenyingcharoen P."/>
            <person name="Yukphan P."/>
        </authorList>
    </citation>
    <scope>NUCLEOTIDE SEQUENCE [LARGE SCALE GENOMIC DNA]</scope>
    <source>
        <strain evidence="5 6">B5-SW-15</strain>
    </source>
</reference>
<protein>
    <submittedName>
        <fullName evidence="5">Gfo/Idh/MocA family oxidoreductase</fullName>
    </submittedName>
</protein>
<name>A0A850QBS1_9RHOB</name>
<dbReference type="RefSeq" id="WP_177158126.1">
    <property type="nucleotide sequence ID" value="NZ_JABCJE010000006.1"/>
</dbReference>
<dbReference type="SUPFAM" id="SSF51735">
    <property type="entry name" value="NAD(P)-binding Rossmann-fold domains"/>
    <property type="match status" value="1"/>
</dbReference>
<dbReference type="PANTHER" id="PTHR43708:SF5">
    <property type="entry name" value="CONSERVED EXPRESSED OXIDOREDUCTASE (EUROFUNG)-RELATED"/>
    <property type="match status" value="1"/>
</dbReference>
<dbReference type="AlphaFoldDB" id="A0A850QBS1"/>
<dbReference type="InterPro" id="IPR004104">
    <property type="entry name" value="Gfo/Idh/MocA-like_OxRdtase_C"/>
</dbReference>
<evidence type="ECO:0000313" key="6">
    <source>
        <dbReference type="Proteomes" id="UP000592216"/>
    </source>
</evidence>
<dbReference type="GO" id="GO:0000166">
    <property type="term" value="F:nucleotide binding"/>
    <property type="evidence" value="ECO:0007669"/>
    <property type="project" value="InterPro"/>
</dbReference>
<dbReference type="InterPro" id="IPR036291">
    <property type="entry name" value="NAD(P)-bd_dom_sf"/>
</dbReference>
<dbReference type="GO" id="GO:0016491">
    <property type="term" value="F:oxidoreductase activity"/>
    <property type="evidence" value="ECO:0007669"/>
    <property type="project" value="UniProtKB-KW"/>
</dbReference>
<evidence type="ECO:0000313" key="5">
    <source>
        <dbReference type="EMBL" id="NVO24388.1"/>
    </source>
</evidence>
<dbReference type="InterPro" id="IPR000683">
    <property type="entry name" value="Gfo/Idh/MocA-like_OxRdtase_N"/>
</dbReference>
<evidence type="ECO:0000256" key="2">
    <source>
        <dbReference type="ARBA" id="ARBA00023002"/>
    </source>
</evidence>
<sequence>MTLRIGCVGYGTGGRHFHTPFIAAAKGCELAGIVARAPATIEAVREDWPDTPIFPSLTAMIEAGVCDAVTITTPPQTRRELVLEAIAAGVHVIADKPFAPSAAEARALGEAADQAGVTLAVYQNRRFDADMQTLAKLIREDALGQIWRVHSRMDFDDPATLEAGPTGGLLRDLGSHLVDQMIWLQGAVRTVEAHMDYVDLPEGKTDAGFTITLCHTSGARSHISASKLNHLHCRELRAYGTKGSYVGQSTDVQAQLIFAGKRPLNDLAGWGYEPQSHWGTLHVASGDHAVPSEQGRYHDYYEAFARSIAEGTPPPVTAEQGAYTLAVLDAARESATTGKTVEMG</sequence>
<evidence type="ECO:0000259" key="3">
    <source>
        <dbReference type="Pfam" id="PF01408"/>
    </source>
</evidence>
<organism evidence="5 6">
    <name type="scientific">Donghicola mangrovi</name>
    <dbReference type="NCBI Taxonomy" id="2729614"/>
    <lineage>
        <taxon>Bacteria</taxon>
        <taxon>Pseudomonadati</taxon>
        <taxon>Pseudomonadota</taxon>
        <taxon>Alphaproteobacteria</taxon>
        <taxon>Rhodobacterales</taxon>
        <taxon>Roseobacteraceae</taxon>
        <taxon>Donghicola</taxon>
    </lineage>
</organism>
<gene>
    <name evidence="5" type="ORF">HJ536_13560</name>
</gene>
<dbReference type="Pfam" id="PF02894">
    <property type="entry name" value="GFO_IDH_MocA_C"/>
    <property type="match status" value="1"/>
</dbReference>
<comment type="caution">
    <text evidence="5">The sequence shown here is derived from an EMBL/GenBank/DDBJ whole genome shotgun (WGS) entry which is preliminary data.</text>
</comment>
<dbReference type="Gene3D" id="3.40.50.720">
    <property type="entry name" value="NAD(P)-binding Rossmann-like Domain"/>
    <property type="match status" value="1"/>
</dbReference>
<dbReference type="EMBL" id="JABCJE010000006">
    <property type="protein sequence ID" value="NVO24388.1"/>
    <property type="molecule type" value="Genomic_DNA"/>
</dbReference>
<feature type="domain" description="Gfo/Idh/MocA-like oxidoreductase C-terminal" evidence="4">
    <location>
        <begin position="136"/>
        <end position="343"/>
    </location>
</feature>
<dbReference type="Gene3D" id="3.30.360.10">
    <property type="entry name" value="Dihydrodipicolinate Reductase, domain 2"/>
    <property type="match status" value="1"/>
</dbReference>
<evidence type="ECO:0000256" key="1">
    <source>
        <dbReference type="ARBA" id="ARBA00010928"/>
    </source>
</evidence>
<dbReference type="InterPro" id="IPR051317">
    <property type="entry name" value="Gfo/Idh/MocA_oxidoreduct"/>
</dbReference>
<comment type="similarity">
    <text evidence="1">Belongs to the Gfo/Idh/MocA family.</text>
</comment>
<proteinExistence type="inferred from homology"/>
<feature type="domain" description="Gfo/Idh/MocA-like oxidoreductase N-terminal" evidence="3">
    <location>
        <begin position="3"/>
        <end position="122"/>
    </location>
</feature>
<keyword evidence="2" id="KW-0560">Oxidoreductase</keyword>
<dbReference type="SUPFAM" id="SSF55347">
    <property type="entry name" value="Glyceraldehyde-3-phosphate dehydrogenase-like, C-terminal domain"/>
    <property type="match status" value="1"/>
</dbReference>
<dbReference type="Proteomes" id="UP000592216">
    <property type="component" value="Unassembled WGS sequence"/>
</dbReference>
<dbReference type="PANTHER" id="PTHR43708">
    <property type="entry name" value="CONSERVED EXPRESSED OXIDOREDUCTASE (EUROFUNG)"/>
    <property type="match status" value="1"/>
</dbReference>
<accession>A0A850QBS1</accession>